<dbReference type="AlphaFoldDB" id="A0A836CG00"/>
<sequence>MATDYAGAMQRLLQGTRWLSDGERRQEMIAAAARDNSVREAISRSLEGAIALKHGFDVLAEHGNLQEDAKFQLAQELSLVSGWIGEVQSALGGAGHTEPRPHQRQRPAPQAGGAAAVFGNLVFVEDVLSHLTVCASQQWAYIAPVSKSWCGDAHDGEQPEGVPRRVLQAAAMVAVQRLGDWCERWCAHHQKAVRALVTATPAISLLNYFSALQEQEDSEWPWWFAMGLRNVAVRSGDLATLQWLTTHNGGALFSQDGRGLNLTYYMDQGEIGSDSPLEADEDDEDRLIEDASLLEAAGGTTFCFPFKDGVPLAPMHIAAYYGHVDIMEWLHSQGVEIDEFVAKMAALKGQLTVLQFVHHELHVDGCGWGNWTSQSCRDLQGEYVQGDLHKLGCPCTCERSDSEAPAAGPIG</sequence>
<accession>A0A836CG00</accession>
<dbReference type="InterPro" id="IPR036770">
    <property type="entry name" value="Ankyrin_rpt-contain_sf"/>
</dbReference>
<protein>
    <submittedName>
        <fullName evidence="2">Uncharacterized protein</fullName>
    </submittedName>
</protein>
<dbReference type="OrthoDB" id="341259at2759"/>
<dbReference type="Pfam" id="PF13606">
    <property type="entry name" value="Ank_3"/>
    <property type="match status" value="1"/>
</dbReference>
<evidence type="ECO:0000313" key="3">
    <source>
        <dbReference type="Proteomes" id="UP000664859"/>
    </source>
</evidence>
<gene>
    <name evidence="2" type="ORF">JKP88DRAFT_315912</name>
</gene>
<dbReference type="InterPro" id="IPR002110">
    <property type="entry name" value="Ankyrin_rpt"/>
</dbReference>
<dbReference type="Proteomes" id="UP000664859">
    <property type="component" value="Unassembled WGS sequence"/>
</dbReference>
<name>A0A836CG00_9STRA</name>
<evidence type="ECO:0000313" key="2">
    <source>
        <dbReference type="EMBL" id="KAG5183848.1"/>
    </source>
</evidence>
<organism evidence="2 3">
    <name type="scientific">Tribonema minus</name>
    <dbReference type="NCBI Taxonomy" id="303371"/>
    <lineage>
        <taxon>Eukaryota</taxon>
        <taxon>Sar</taxon>
        <taxon>Stramenopiles</taxon>
        <taxon>Ochrophyta</taxon>
        <taxon>PX clade</taxon>
        <taxon>Xanthophyceae</taxon>
        <taxon>Tribonematales</taxon>
        <taxon>Tribonemataceae</taxon>
        <taxon>Tribonema</taxon>
    </lineage>
</organism>
<reference evidence="2" key="1">
    <citation type="submission" date="2021-02" db="EMBL/GenBank/DDBJ databases">
        <title>First Annotated Genome of the Yellow-green Alga Tribonema minus.</title>
        <authorList>
            <person name="Mahan K.M."/>
        </authorList>
    </citation>
    <scope>NUCLEOTIDE SEQUENCE</scope>
    <source>
        <strain evidence="2">UTEX B ZZ1240</strain>
    </source>
</reference>
<dbReference type="SUPFAM" id="SSF48403">
    <property type="entry name" value="Ankyrin repeat"/>
    <property type="match status" value="1"/>
</dbReference>
<comment type="caution">
    <text evidence="2">The sequence shown here is derived from an EMBL/GenBank/DDBJ whole genome shotgun (WGS) entry which is preliminary data.</text>
</comment>
<keyword evidence="3" id="KW-1185">Reference proteome</keyword>
<proteinExistence type="predicted"/>
<dbReference type="EMBL" id="JAFCMP010000185">
    <property type="protein sequence ID" value="KAG5183848.1"/>
    <property type="molecule type" value="Genomic_DNA"/>
</dbReference>
<feature type="region of interest" description="Disordered" evidence="1">
    <location>
        <begin position="91"/>
        <end position="110"/>
    </location>
</feature>
<evidence type="ECO:0000256" key="1">
    <source>
        <dbReference type="SAM" id="MobiDB-lite"/>
    </source>
</evidence>